<evidence type="ECO:0000313" key="1">
    <source>
        <dbReference type="EMBL" id="KAJ1349339.1"/>
    </source>
</evidence>
<reference evidence="1" key="1">
    <citation type="submission" date="2021-06" db="EMBL/GenBank/DDBJ databases">
        <title>Parelaphostrongylus tenuis whole genome reference sequence.</title>
        <authorList>
            <person name="Garwood T.J."/>
            <person name="Larsen P.A."/>
            <person name="Fountain-Jones N.M."/>
            <person name="Garbe J.R."/>
            <person name="Macchietto M.G."/>
            <person name="Kania S.A."/>
            <person name="Gerhold R.W."/>
            <person name="Richards J.E."/>
            <person name="Wolf T.M."/>
        </authorList>
    </citation>
    <scope>NUCLEOTIDE SEQUENCE</scope>
    <source>
        <strain evidence="1">MNPRO001-30</strain>
        <tissue evidence="1">Meninges</tissue>
    </source>
</reference>
<dbReference type="Proteomes" id="UP001196413">
    <property type="component" value="Unassembled WGS sequence"/>
</dbReference>
<protein>
    <submittedName>
        <fullName evidence="1">Uncharacterized protein</fullName>
    </submittedName>
</protein>
<name>A0AAD5MKJ0_PARTN</name>
<dbReference type="AlphaFoldDB" id="A0AAD5MKJ0"/>
<feature type="non-terminal residue" evidence="1">
    <location>
        <position position="1"/>
    </location>
</feature>
<accession>A0AAD5MKJ0</accession>
<dbReference type="EMBL" id="JAHQIW010000649">
    <property type="protein sequence ID" value="KAJ1349339.1"/>
    <property type="molecule type" value="Genomic_DNA"/>
</dbReference>
<keyword evidence="2" id="KW-1185">Reference proteome</keyword>
<gene>
    <name evidence="1" type="ORF">KIN20_004840</name>
</gene>
<organism evidence="1 2">
    <name type="scientific">Parelaphostrongylus tenuis</name>
    <name type="common">Meningeal worm</name>
    <dbReference type="NCBI Taxonomy" id="148309"/>
    <lineage>
        <taxon>Eukaryota</taxon>
        <taxon>Metazoa</taxon>
        <taxon>Ecdysozoa</taxon>
        <taxon>Nematoda</taxon>
        <taxon>Chromadorea</taxon>
        <taxon>Rhabditida</taxon>
        <taxon>Rhabditina</taxon>
        <taxon>Rhabditomorpha</taxon>
        <taxon>Strongyloidea</taxon>
        <taxon>Metastrongylidae</taxon>
        <taxon>Parelaphostrongylus</taxon>
    </lineage>
</organism>
<evidence type="ECO:0000313" key="2">
    <source>
        <dbReference type="Proteomes" id="UP001196413"/>
    </source>
</evidence>
<comment type="caution">
    <text evidence="1">The sequence shown here is derived from an EMBL/GenBank/DDBJ whole genome shotgun (WGS) entry which is preliminary data.</text>
</comment>
<sequence>PLCFIDENAASRAPARAKGLYFLPILPNNFQARFAVGVSVYSGVLNAPTVFAERAEHVQIGNSEANACPETWELTRAQLSPWRPIPHVWSDTDRSIDFCSDHK</sequence>
<proteinExistence type="predicted"/>